<protein>
    <submittedName>
        <fullName evidence="1">Uncharacterized protein</fullName>
    </submittedName>
</protein>
<sequence length="69" mass="7685">MMPRPWPAPLTIFSVDGTLSWDGGDVEETVALELADKFTDDLRTHVTEHLSALMADLDARFPREGEQQG</sequence>
<comment type="caution">
    <text evidence="1">The sequence shown here is derived from an EMBL/GenBank/DDBJ whole genome shotgun (WGS) entry which is preliminary data.</text>
</comment>
<name>A0A0F8ZYJ5_9ZZZZ</name>
<accession>A0A0F8ZYJ5</accession>
<organism evidence="1">
    <name type="scientific">marine sediment metagenome</name>
    <dbReference type="NCBI Taxonomy" id="412755"/>
    <lineage>
        <taxon>unclassified sequences</taxon>
        <taxon>metagenomes</taxon>
        <taxon>ecological metagenomes</taxon>
    </lineage>
</organism>
<gene>
    <name evidence="1" type="ORF">LCGC14_2913800</name>
</gene>
<dbReference type="AlphaFoldDB" id="A0A0F8ZYJ5"/>
<proteinExistence type="predicted"/>
<dbReference type="EMBL" id="LAZR01057730">
    <property type="protein sequence ID" value="KKK71449.1"/>
    <property type="molecule type" value="Genomic_DNA"/>
</dbReference>
<evidence type="ECO:0000313" key="1">
    <source>
        <dbReference type="EMBL" id="KKK71449.1"/>
    </source>
</evidence>
<reference evidence="1" key="1">
    <citation type="journal article" date="2015" name="Nature">
        <title>Complex archaea that bridge the gap between prokaryotes and eukaryotes.</title>
        <authorList>
            <person name="Spang A."/>
            <person name="Saw J.H."/>
            <person name="Jorgensen S.L."/>
            <person name="Zaremba-Niedzwiedzka K."/>
            <person name="Martijn J."/>
            <person name="Lind A.E."/>
            <person name="van Eijk R."/>
            <person name="Schleper C."/>
            <person name="Guy L."/>
            <person name="Ettema T.J."/>
        </authorList>
    </citation>
    <scope>NUCLEOTIDE SEQUENCE</scope>
</reference>